<dbReference type="Gene3D" id="1.10.10.10">
    <property type="entry name" value="Winged helix-like DNA-binding domain superfamily/Winged helix DNA-binding domain"/>
    <property type="match status" value="1"/>
</dbReference>
<dbReference type="Proteomes" id="UP000319342">
    <property type="component" value="Chromosome"/>
</dbReference>
<dbReference type="SMART" id="SM00448">
    <property type="entry name" value="REC"/>
    <property type="match status" value="1"/>
</dbReference>
<accession>A0A518CUX8</accession>
<evidence type="ECO:0000313" key="10">
    <source>
        <dbReference type="EMBL" id="QDU83021.1"/>
    </source>
</evidence>
<dbReference type="Pfam" id="PF00486">
    <property type="entry name" value="Trans_reg_C"/>
    <property type="match status" value="1"/>
</dbReference>
<keyword evidence="4 7" id="KW-0238">DNA-binding</keyword>
<dbReference type="InterPro" id="IPR039420">
    <property type="entry name" value="WalR-like"/>
</dbReference>
<evidence type="ECO:0000259" key="9">
    <source>
        <dbReference type="PROSITE" id="PS51755"/>
    </source>
</evidence>
<dbReference type="PROSITE" id="PS51755">
    <property type="entry name" value="OMPR_PHOB"/>
    <property type="match status" value="1"/>
</dbReference>
<evidence type="ECO:0000256" key="3">
    <source>
        <dbReference type="ARBA" id="ARBA00023015"/>
    </source>
</evidence>
<dbReference type="AlphaFoldDB" id="A0A518CUX8"/>
<dbReference type="Gene3D" id="6.10.250.690">
    <property type="match status" value="1"/>
</dbReference>
<dbReference type="GO" id="GO:0000156">
    <property type="term" value="F:phosphorelay response regulator activity"/>
    <property type="evidence" value="ECO:0007669"/>
    <property type="project" value="TreeGrafter"/>
</dbReference>
<dbReference type="SUPFAM" id="SSF46894">
    <property type="entry name" value="C-terminal effector domain of the bipartite response regulators"/>
    <property type="match status" value="1"/>
</dbReference>
<organism evidence="10 11">
    <name type="scientific">Rohdeia mirabilis</name>
    <dbReference type="NCBI Taxonomy" id="2528008"/>
    <lineage>
        <taxon>Bacteria</taxon>
        <taxon>Pseudomonadati</taxon>
        <taxon>Planctomycetota</taxon>
        <taxon>Planctomycetia</taxon>
        <taxon>Planctomycetia incertae sedis</taxon>
        <taxon>Rohdeia</taxon>
    </lineage>
</organism>
<gene>
    <name evidence="10" type="primary">copR_1</name>
    <name evidence="10" type="ORF">Pla163_01170</name>
</gene>
<dbReference type="Gene3D" id="3.40.50.2300">
    <property type="match status" value="1"/>
</dbReference>
<evidence type="ECO:0000256" key="2">
    <source>
        <dbReference type="ARBA" id="ARBA00023012"/>
    </source>
</evidence>
<evidence type="ECO:0000313" key="11">
    <source>
        <dbReference type="Proteomes" id="UP000319342"/>
    </source>
</evidence>
<feature type="domain" description="OmpR/PhoB-type" evidence="9">
    <location>
        <begin position="125"/>
        <end position="222"/>
    </location>
</feature>
<evidence type="ECO:0000259" key="8">
    <source>
        <dbReference type="PROSITE" id="PS50110"/>
    </source>
</evidence>
<keyword evidence="5" id="KW-0804">Transcription</keyword>
<dbReference type="SMART" id="SM00862">
    <property type="entry name" value="Trans_reg_C"/>
    <property type="match status" value="1"/>
</dbReference>
<protein>
    <submittedName>
        <fullName evidence="10">Transcriptional activator protein CopR</fullName>
    </submittedName>
</protein>
<reference evidence="10 11" key="1">
    <citation type="submission" date="2019-02" db="EMBL/GenBank/DDBJ databases">
        <title>Deep-cultivation of Planctomycetes and their phenomic and genomic characterization uncovers novel biology.</title>
        <authorList>
            <person name="Wiegand S."/>
            <person name="Jogler M."/>
            <person name="Boedeker C."/>
            <person name="Pinto D."/>
            <person name="Vollmers J."/>
            <person name="Rivas-Marin E."/>
            <person name="Kohn T."/>
            <person name="Peeters S.H."/>
            <person name="Heuer A."/>
            <person name="Rast P."/>
            <person name="Oberbeckmann S."/>
            <person name="Bunk B."/>
            <person name="Jeske O."/>
            <person name="Meyerdierks A."/>
            <person name="Storesund J.E."/>
            <person name="Kallscheuer N."/>
            <person name="Luecker S."/>
            <person name="Lage O.M."/>
            <person name="Pohl T."/>
            <person name="Merkel B.J."/>
            <person name="Hornburger P."/>
            <person name="Mueller R.-W."/>
            <person name="Bruemmer F."/>
            <person name="Labrenz M."/>
            <person name="Spormann A.M."/>
            <person name="Op den Camp H."/>
            <person name="Overmann J."/>
            <person name="Amann R."/>
            <person name="Jetten M.S.M."/>
            <person name="Mascher T."/>
            <person name="Medema M.H."/>
            <person name="Devos D.P."/>
            <person name="Kaster A.-K."/>
            <person name="Ovreas L."/>
            <person name="Rohde M."/>
            <person name="Galperin M.Y."/>
            <person name="Jogler C."/>
        </authorList>
    </citation>
    <scope>NUCLEOTIDE SEQUENCE [LARGE SCALE GENOMIC DNA]</scope>
    <source>
        <strain evidence="10 11">Pla163</strain>
    </source>
</reference>
<dbReference type="GO" id="GO:0032993">
    <property type="term" value="C:protein-DNA complex"/>
    <property type="evidence" value="ECO:0007669"/>
    <property type="project" value="TreeGrafter"/>
</dbReference>
<dbReference type="InterPro" id="IPR016032">
    <property type="entry name" value="Sig_transdc_resp-reg_C-effctor"/>
</dbReference>
<dbReference type="PANTHER" id="PTHR48111">
    <property type="entry name" value="REGULATOR OF RPOS"/>
    <property type="match status" value="1"/>
</dbReference>
<evidence type="ECO:0000256" key="5">
    <source>
        <dbReference type="ARBA" id="ARBA00023163"/>
    </source>
</evidence>
<name>A0A518CUX8_9BACT</name>
<dbReference type="RefSeq" id="WP_145181972.1">
    <property type="nucleotide sequence ID" value="NZ_CP036290.1"/>
</dbReference>
<dbReference type="PROSITE" id="PS50110">
    <property type="entry name" value="RESPONSE_REGULATORY"/>
    <property type="match status" value="1"/>
</dbReference>
<dbReference type="Pfam" id="PF00072">
    <property type="entry name" value="Response_reg"/>
    <property type="match status" value="1"/>
</dbReference>
<dbReference type="EMBL" id="CP036290">
    <property type="protein sequence ID" value="QDU83021.1"/>
    <property type="molecule type" value="Genomic_DNA"/>
</dbReference>
<dbReference type="InterPro" id="IPR001789">
    <property type="entry name" value="Sig_transdc_resp-reg_receiver"/>
</dbReference>
<dbReference type="InterPro" id="IPR001867">
    <property type="entry name" value="OmpR/PhoB-type_DNA-bd"/>
</dbReference>
<evidence type="ECO:0000256" key="1">
    <source>
        <dbReference type="ARBA" id="ARBA00022553"/>
    </source>
</evidence>
<dbReference type="PANTHER" id="PTHR48111:SF1">
    <property type="entry name" value="TWO-COMPONENT RESPONSE REGULATOR ORR33"/>
    <property type="match status" value="1"/>
</dbReference>
<evidence type="ECO:0000256" key="7">
    <source>
        <dbReference type="PROSITE-ProRule" id="PRU01091"/>
    </source>
</evidence>
<feature type="domain" description="Response regulatory" evidence="8">
    <location>
        <begin position="2"/>
        <end position="119"/>
    </location>
</feature>
<evidence type="ECO:0000256" key="4">
    <source>
        <dbReference type="ARBA" id="ARBA00023125"/>
    </source>
</evidence>
<dbReference type="OrthoDB" id="272875at2"/>
<dbReference type="InterPro" id="IPR036388">
    <property type="entry name" value="WH-like_DNA-bd_sf"/>
</dbReference>
<keyword evidence="2" id="KW-0902">Two-component regulatory system</keyword>
<dbReference type="GO" id="GO:0005829">
    <property type="term" value="C:cytosol"/>
    <property type="evidence" value="ECO:0007669"/>
    <property type="project" value="TreeGrafter"/>
</dbReference>
<proteinExistence type="predicted"/>
<dbReference type="InterPro" id="IPR011006">
    <property type="entry name" value="CheY-like_superfamily"/>
</dbReference>
<feature type="modified residue" description="4-aspartylphosphate" evidence="6">
    <location>
        <position position="54"/>
    </location>
</feature>
<keyword evidence="11" id="KW-1185">Reference proteome</keyword>
<dbReference type="GO" id="GO:0006355">
    <property type="term" value="P:regulation of DNA-templated transcription"/>
    <property type="evidence" value="ECO:0007669"/>
    <property type="project" value="InterPro"/>
</dbReference>
<sequence>MHLCLIDDDAALLATLSRGLSELGHECETFTSATAGVEHLLHPGSARPDVLLLDVMMPDLDGWEALARLRAGGFDAPVIYLSARREVDDRVRGLDLGADDYMVKPFALMELVARINAVVRRRGQRAPFTIGGLVVHRDRPRVELDGRTLDTSLREHAFLELLFSEPERVFSKAELLHELWEIDFDPRTNVVEVFIARLRRKLGPTCSGLVETVVREGYRLARETPQ</sequence>
<evidence type="ECO:0000256" key="6">
    <source>
        <dbReference type="PROSITE-ProRule" id="PRU00169"/>
    </source>
</evidence>
<dbReference type="CDD" id="cd00383">
    <property type="entry name" value="trans_reg_C"/>
    <property type="match status" value="1"/>
</dbReference>
<dbReference type="GO" id="GO:0000976">
    <property type="term" value="F:transcription cis-regulatory region binding"/>
    <property type="evidence" value="ECO:0007669"/>
    <property type="project" value="TreeGrafter"/>
</dbReference>
<dbReference type="SUPFAM" id="SSF52172">
    <property type="entry name" value="CheY-like"/>
    <property type="match status" value="1"/>
</dbReference>
<keyword evidence="3" id="KW-0805">Transcription regulation</keyword>
<keyword evidence="1 6" id="KW-0597">Phosphoprotein</keyword>
<feature type="DNA-binding region" description="OmpR/PhoB-type" evidence="7">
    <location>
        <begin position="125"/>
        <end position="222"/>
    </location>
</feature>